<gene>
    <name evidence="2" type="ORF">PCOR1329_LOCUS3168</name>
</gene>
<keyword evidence="1" id="KW-0812">Transmembrane</keyword>
<feature type="transmembrane region" description="Helical" evidence="1">
    <location>
        <begin position="70"/>
        <end position="89"/>
    </location>
</feature>
<name>A0ABN9PIK8_9DINO</name>
<sequence>MRQKKCEAWESRHNVPFFWGGSSQTAFDKAEWPHSVPAGSGRAAGMNCAAAMLDLGNFEVHTRLNFLCEAALRVGFPLMLLCGFCVICAGERALIFRGASSATSTGARGAVIAGCSAATSLARLLLLAPLVADSRLQLYV</sequence>
<keyword evidence="3" id="KW-1185">Reference proteome</keyword>
<evidence type="ECO:0000313" key="2">
    <source>
        <dbReference type="EMBL" id="CAK0792660.1"/>
    </source>
</evidence>
<evidence type="ECO:0000256" key="1">
    <source>
        <dbReference type="SAM" id="Phobius"/>
    </source>
</evidence>
<feature type="transmembrane region" description="Helical" evidence="1">
    <location>
        <begin position="110"/>
        <end position="132"/>
    </location>
</feature>
<evidence type="ECO:0000313" key="3">
    <source>
        <dbReference type="Proteomes" id="UP001189429"/>
    </source>
</evidence>
<reference evidence="2" key="1">
    <citation type="submission" date="2023-10" db="EMBL/GenBank/DDBJ databases">
        <authorList>
            <person name="Chen Y."/>
            <person name="Shah S."/>
            <person name="Dougan E. K."/>
            <person name="Thang M."/>
            <person name="Chan C."/>
        </authorList>
    </citation>
    <scope>NUCLEOTIDE SEQUENCE [LARGE SCALE GENOMIC DNA]</scope>
</reference>
<keyword evidence="1" id="KW-0472">Membrane</keyword>
<dbReference type="EMBL" id="CAUYUJ010000804">
    <property type="protein sequence ID" value="CAK0792660.1"/>
    <property type="molecule type" value="Genomic_DNA"/>
</dbReference>
<organism evidence="2 3">
    <name type="scientific">Prorocentrum cordatum</name>
    <dbReference type="NCBI Taxonomy" id="2364126"/>
    <lineage>
        <taxon>Eukaryota</taxon>
        <taxon>Sar</taxon>
        <taxon>Alveolata</taxon>
        <taxon>Dinophyceae</taxon>
        <taxon>Prorocentrales</taxon>
        <taxon>Prorocentraceae</taxon>
        <taxon>Prorocentrum</taxon>
    </lineage>
</organism>
<comment type="caution">
    <text evidence="2">The sequence shown here is derived from an EMBL/GenBank/DDBJ whole genome shotgun (WGS) entry which is preliminary data.</text>
</comment>
<protein>
    <submittedName>
        <fullName evidence="2">Uncharacterized protein</fullName>
    </submittedName>
</protein>
<accession>A0ABN9PIK8</accession>
<proteinExistence type="predicted"/>
<dbReference type="Proteomes" id="UP001189429">
    <property type="component" value="Unassembled WGS sequence"/>
</dbReference>
<keyword evidence="1" id="KW-1133">Transmembrane helix</keyword>